<evidence type="ECO:0000313" key="3">
    <source>
        <dbReference type="Proteomes" id="UP000308707"/>
    </source>
</evidence>
<evidence type="ECO:0000256" key="1">
    <source>
        <dbReference type="SAM" id="MobiDB-lite"/>
    </source>
</evidence>
<organism evidence="2 3">
    <name type="scientific">Luteimonas gilva</name>
    <dbReference type="NCBI Taxonomy" id="2572684"/>
    <lineage>
        <taxon>Bacteria</taxon>
        <taxon>Pseudomonadati</taxon>
        <taxon>Pseudomonadota</taxon>
        <taxon>Gammaproteobacteria</taxon>
        <taxon>Lysobacterales</taxon>
        <taxon>Lysobacteraceae</taxon>
        <taxon>Luteimonas</taxon>
    </lineage>
</organism>
<keyword evidence="3" id="KW-1185">Reference proteome</keyword>
<evidence type="ECO:0000313" key="2">
    <source>
        <dbReference type="EMBL" id="TKR33223.1"/>
    </source>
</evidence>
<feature type="region of interest" description="Disordered" evidence="1">
    <location>
        <begin position="38"/>
        <end position="59"/>
    </location>
</feature>
<sequence length="89" mass="9771">MDKHVPLFKLRLNTGQSIGPRSLRSLWSKACGSSDVSVTRQTFRTGPTEKPSYLLHGPAGMTDLPAIEQRLRDLMGETRLSGSVSAVHH</sequence>
<dbReference type="Proteomes" id="UP000308707">
    <property type="component" value="Unassembled WGS sequence"/>
</dbReference>
<dbReference type="AlphaFoldDB" id="A0A4V5ZQI7"/>
<protein>
    <submittedName>
        <fullName evidence="2">Uncharacterized protein</fullName>
    </submittedName>
</protein>
<comment type="caution">
    <text evidence="2">The sequence shown here is derived from an EMBL/GenBank/DDBJ whole genome shotgun (WGS) entry which is preliminary data.</text>
</comment>
<dbReference type="RefSeq" id="WP_137265433.1">
    <property type="nucleotide sequence ID" value="NZ_SZUA01000001.1"/>
</dbReference>
<gene>
    <name evidence="2" type="ORF">FCE95_02625</name>
</gene>
<name>A0A4V5ZQI7_9GAMM</name>
<dbReference type="EMBL" id="SZUA01000001">
    <property type="protein sequence ID" value="TKR33223.1"/>
    <property type="molecule type" value="Genomic_DNA"/>
</dbReference>
<dbReference type="OrthoDB" id="5986167at2"/>
<reference evidence="2 3" key="1">
    <citation type="submission" date="2019-04" db="EMBL/GenBank/DDBJ databases">
        <title>Reference strain of H23.</title>
        <authorList>
            <person name="Luo X."/>
        </authorList>
    </citation>
    <scope>NUCLEOTIDE SEQUENCE [LARGE SCALE GENOMIC DNA]</scope>
    <source>
        <strain evidence="2 3">H23</strain>
    </source>
</reference>
<proteinExistence type="predicted"/>
<accession>A0A4V5ZQI7</accession>